<keyword evidence="2" id="KW-1185">Reference proteome</keyword>
<dbReference type="InterPro" id="IPR011990">
    <property type="entry name" value="TPR-like_helical_dom_sf"/>
</dbReference>
<proteinExistence type="predicted"/>
<accession>A0AAW9Q896</accession>
<name>A0AAW9Q896_9BURK</name>
<protein>
    <recommendedName>
        <fullName evidence="3">MxaK protein</fullName>
    </recommendedName>
</protein>
<dbReference type="EMBL" id="JAZIBG010000017">
    <property type="protein sequence ID" value="MEF7613440.1"/>
    <property type="molecule type" value="Genomic_DNA"/>
</dbReference>
<gene>
    <name evidence="1" type="ORF">V4F39_05905</name>
</gene>
<evidence type="ECO:0000313" key="1">
    <source>
        <dbReference type="EMBL" id="MEF7613440.1"/>
    </source>
</evidence>
<dbReference type="AlphaFoldDB" id="A0AAW9Q896"/>
<dbReference type="Proteomes" id="UP001336250">
    <property type="component" value="Unassembled WGS sequence"/>
</dbReference>
<reference evidence="1 2" key="1">
    <citation type="submission" date="2024-02" db="EMBL/GenBank/DDBJ databases">
        <title>Genome sequence of Aquincola sp. MAHUQ-54.</title>
        <authorList>
            <person name="Huq M.A."/>
        </authorList>
    </citation>
    <scope>NUCLEOTIDE SEQUENCE [LARGE SCALE GENOMIC DNA]</scope>
    <source>
        <strain evidence="1 2">MAHUQ-54</strain>
    </source>
</reference>
<dbReference type="SUPFAM" id="SSF48452">
    <property type="entry name" value="TPR-like"/>
    <property type="match status" value="1"/>
</dbReference>
<dbReference type="RefSeq" id="WP_332288379.1">
    <property type="nucleotide sequence ID" value="NZ_JAZIBG010000017.1"/>
</dbReference>
<evidence type="ECO:0008006" key="3">
    <source>
        <dbReference type="Google" id="ProtNLM"/>
    </source>
</evidence>
<evidence type="ECO:0000313" key="2">
    <source>
        <dbReference type="Proteomes" id="UP001336250"/>
    </source>
</evidence>
<comment type="caution">
    <text evidence="1">The sequence shown here is derived from an EMBL/GenBank/DDBJ whole genome shotgun (WGS) entry which is preliminary data.</text>
</comment>
<sequence length="194" mass="21215">MTPPRARWQPGRWLPRLCLLLALGAAGWAVERAVAGWQAAAANRLIADGATAAGAPPSVLLAHAAALERAGRFDEALSAYAEAEALGSPDIRHAVHVNVANLYLRRGIEAARGEGHAQRAMVLLQLAKAGYRSALREQPGDWNARYNYELALRVLPDFEVRHWRRSGNEVEVEDALKKDKSAWTEMVGTPRGMH</sequence>
<dbReference type="Gene3D" id="1.25.40.10">
    <property type="entry name" value="Tetratricopeptide repeat domain"/>
    <property type="match status" value="1"/>
</dbReference>
<organism evidence="1 2">
    <name type="scientific">Aquincola agrisoli</name>
    <dbReference type="NCBI Taxonomy" id="3119538"/>
    <lineage>
        <taxon>Bacteria</taxon>
        <taxon>Pseudomonadati</taxon>
        <taxon>Pseudomonadota</taxon>
        <taxon>Betaproteobacteria</taxon>
        <taxon>Burkholderiales</taxon>
        <taxon>Sphaerotilaceae</taxon>
        <taxon>Aquincola</taxon>
    </lineage>
</organism>